<dbReference type="AlphaFoldDB" id="A0A392LX44"/>
<organism evidence="1 2">
    <name type="scientific">Trifolium medium</name>
    <dbReference type="NCBI Taxonomy" id="97028"/>
    <lineage>
        <taxon>Eukaryota</taxon>
        <taxon>Viridiplantae</taxon>
        <taxon>Streptophyta</taxon>
        <taxon>Embryophyta</taxon>
        <taxon>Tracheophyta</taxon>
        <taxon>Spermatophyta</taxon>
        <taxon>Magnoliopsida</taxon>
        <taxon>eudicotyledons</taxon>
        <taxon>Gunneridae</taxon>
        <taxon>Pentapetalae</taxon>
        <taxon>rosids</taxon>
        <taxon>fabids</taxon>
        <taxon>Fabales</taxon>
        <taxon>Fabaceae</taxon>
        <taxon>Papilionoideae</taxon>
        <taxon>50 kb inversion clade</taxon>
        <taxon>NPAAA clade</taxon>
        <taxon>Hologalegina</taxon>
        <taxon>IRL clade</taxon>
        <taxon>Trifolieae</taxon>
        <taxon>Trifolium</taxon>
    </lineage>
</organism>
<feature type="non-terminal residue" evidence="1">
    <location>
        <position position="102"/>
    </location>
</feature>
<dbReference type="EMBL" id="LXQA010000164">
    <property type="protein sequence ID" value="MCH79520.1"/>
    <property type="molecule type" value="Genomic_DNA"/>
</dbReference>
<sequence length="102" mass="11370">MEVAGEDSGPMTGCELAVAGKSPIWCCGGRKWSLKQWSSEDDGDSVTICLVEEIELDEGRKMVLVDDQDGDGKMVQIVSLMDVEDWCYRRIVSRSSVHKEEK</sequence>
<name>A0A392LX44_9FABA</name>
<protein>
    <submittedName>
        <fullName evidence="1">Uncharacterized protein</fullName>
    </submittedName>
</protein>
<keyword evidence="2" id="KW-1185">Reference proteome</keyword>
<dbReference type="Proteomes" id="UP000265520">
    <property type="component" value="Unassembled WGS sequence"/>
</dbReference>
<gene>
    <name evidence="1" type="ORF">A2U01_0000270</name>
</gene>
<evidence type="ECO:0000313" key="2">
    <source>
        <dbReference type="Proteomes" id="UP000265520"/>
    </source>
</evidence>
<comment type="caution">
    <text evidence="1">The sequence shown here is derived from an EMBL/GenBank/DDBJ whole genome shotgun (WGS) entry which is preliminary data.</text>
</comment>
<reference evidence="1 2" key="1">
    <citation type="journal article" date="2018" name="Front. Plant Sci.">
        <title>Red Clover (Trifolium pratense) and Zigzag Clover (T. medium) - A Picture of Genomic Similarities and Differences.</title>
        <authorList>
            <person name="Dluhosova J."/>
            <person name="Istvanek J."/>
            <person name="Nedelnik J."/>
            <person name="Repkova J."/>
        </authorList>
    </citation>
    <scope>NUCLEOTIDE SEQUENCE [LARGE SCALE GENOMIC DNA]</scope>
    <source>
        <strain evidence="2">cv. 10/8</strain>
        <tissue evidence="1">Leaf</tissue>
    </source>
</reference>
<evidence type="ECO:0000313" key="1">
    <source>
        <dbReference type="EMBL" id="MCH79520.1"/>
    </source>
</evidence>
<accession>A0A392LX44</accession>
<proteinExistence type="predicted"/>